<gene>
    <name evidence="2" type="ORF">B5V51_8518</name>
</gene>
<accession>A0A2A4J3A4</accession>
<dbReference type="PANTHER" id="PTHR11439:SF483">
    <property type="entry name" value="PEPTIDE SYNTHASE GLIP-LIKE, PUTATIVE (AFU_ORTHOLOGUE AFUA_3G12920)-RELATED"/>
    <property type="match status" value="1"/>
</dbReference>
<dbReference type="Pfam" id="PF07727">
    <property type="entry name" value="RVT_2"/>
    <property type="match status" value="1"/>
</dbReference>
<dbReference type="InterPro" id="IPR043502">
    <property type="entry name" value="DNA/RNA_pol_sf"/>
</dbReference>
<dbReference type="SUPFAM" id="SSF56672">
    <property type="entry name" value="DNA/RNA polymerases"/>
    <property type="match status" value="1"/>
</dbReference>
<reference evidence="2" key="1">
    <citation type="submission" date="2017-09" db="EMBL/GenBank/DDBJ databases">
        <title>Contemporary evolution of a Lepidopteran species, Heliothis virescens, in response to modern agricultural practices.</title>
        <authorList>
            <person name="Fritz M.L."/>
            <person name="Deyonke A.M."/>
            <person name="Papanicolaou A."/>
            <person name="Micinski S."/>
            <person name="Westbrook J."/>
            <person name="Gould F."/>
        </authorList>
    </citation>
    <scope>NUCLEOTIDE SEQUENCE [LARGE SCALE GENOMIC DNA]</scope>
    <source>
        <strain evidence="2">HvINT-</strain>
        <tissue evidence="2">Whole body</tissue>
    </source>
</reference>
<evidence type="ECO:0000259" key="1">
    <source>
        <dbReference type="Pfam" id="PF07727"/>
    </source>
</evidence>
<dbReference type="STRING" id="7102.A0A2A4J3A4"/>
<dbReference type="AlphaFoldDB" id="A0A2A4J3A4"/>
<dbReference type="GO" id="GO:0071897">
    <property type="term" value="P:DNA biosynthetic process"/>
    <property type="evidence" value="ECO:0007669"/>
    <property type="project" value="UniProtKB-ARBA"/>
</dbReference>
<evidence type="ECO:0000313" key="2">
    <source>
        <dbReference type="EMBL" id="PCG65882.1"/>
    </source>
</evidence>
<dbReference type="CDD" id="cd09272">
    <property type="entry name" value="RNase_HI_RT_Ty1"/>
    <property type="match status" value="1"/>
</dbReference>
<name>A0A2A4J3A4_HELVI</name>
<sequence>MVDCEDVAEECLTYEDVMGSTEREEWSKAIEEEMKSFHDNDAWELVDKPSGVRIVQCKWVFKKKLNSDNSVRYRARLVAKGFSQKKGIDYKETFSPVLRYSTLKMLFAVSVNLDLNIVHLDVKTAFLNGELKETVYMQLPNNLRNKDNMLKVLRLKKAIYGLKQSARAWYKKVDNCLLQLGYRKSMYEPCLFVKITENVKTYIALFVDDFFIFSSCNKEIDYLKAQLSARFQLKDLGILKQCLGMDVTIEKGKICIHQKKFIEKLLCKFNMQYCNGVQTPMEVNLKLEKDENKNVTNLPYQQLIGSLMYISVLTRPDISFTVSFLSQYNNCYSEIHWKHAKRVLKYLYETKTYGLMYVKNNCDLIGFVDADWGSNMIDRRSFTGYCFLYSGCVISHECRKQQTVALSSTEAEYMAICEASKEAIFLKNLLSELIISNNNPIVLYNDSQSAQNLADNNMYHRRSKHIDIRFHFIREIVEKKIIKLNYLNTSQMPADLLTKSLGKEKHYSCLNKMGIVNLE</sequence>
<feature type="domain" description="Reverse transcriptase Ty1/copia-type" evidence="1">
    <location>
        <begin position="40"/>
        <end position="282"/>
    </location>
</feature>
<proteinExistence type="predicted"/>
<protein>
    <recommendedName>
        <fullName evidence="1">Reverse transcriptase Ty1/copia-type domain-containing protein</fullName>
    </recommendedName>
</protein>
<dbReference type="PANTHER" id="PTHR11439">
    <property type="entry name" value="GAG-POL-RELATED RETROTRANSPOSON"/>
    <property type="match status" value="1"/>
</dbReference>
<comment type="caution">
    <text evidence="2">The sequence shown here is derived from an EMBL/GenBank/DDBJ whole genome shotgun (WGS) entry which is preliminary data.</text>
</comment>
<dbReference type="EMBL" id="NWSH01003727">
    <property type="protein sequence ID" value="PCG65882.1"/>
    <property type="molecule type" value="Genomic_DNA"/>
</dbReference>
<dbReference type="InterPro" id="IPR013103">
    <property type="entry name" value="RVT_2"/>
</dbReference>
<organism evidence="2">
    <name type="scientific">Heliothis virescens</name>
    <name type="common">Tobacco budworm moth</name>
    <dbReference type="NCBI Taxonomy" id="7102"/>
    <lineage>
        <taxon>Eukaryota</taxon>
        <taxon>Metazoa</taxon>
        <taxon>Ecdysozoa</taxon>
        <taxon>Arthropoda</taxon>
        <taxon>Hexapoda</taxon>
        <taxon>Insecta</taxon>
        <taxon>Pterygota</taxon>
        <taxon>Neoptera</taxon>
        <taxon>Endopterygota</taxon>
        <taxon>Lepidoptera</taxon>
        <taxon>Glossata</taxon>
        <taxon>Ditrysia</taxon>
        <taxon>Noctuoidea</taxon>
        <taxon>Noctuidae</taxon>
        <taxon>Heliothinae</taxon>
        <taxon>Heliothis</taxon>
    </lineage>
</organism>